<evidence type="ECO:0000313" key="8">
    <source>
        <dbReference type="Proteomes" id="UP000694924"/>
    </source>
</evidence>
<dbReference type="Pfam" id="PF00135">
    <property type="entry name" value="COesterase"/>
    <property type="match status" value="1"/>
</dbReference>
<dbReference type="InterPro" id="IPR029058">
    <property type="entry name" value="AB_hydrolase_fold"/>
</dbReference>
<evidence type="ECO:0000256" key="4">
    <source>
        <dbReference type="ARBA" id="ARBA00023157"/>
    </source>
</evidence>
<dbReference type="Gene3D" id="3.40.50.1820">
    <property type="entry name" value="alpha/beta hydrolase"/>
    <property type="match status" value="1"/>
</dbReference>
<dbReference type="InterPro" id="IPR002018">
    <property type="entry name" value="CarbesteraseB"/>
</dbReference>
<evidence type="ECO:0000256" key="3">
    <source>
        <dbReference type="ARBA" id="ARBA00022801"/>
    </source>
</evidence>
<evidence type="ECO:0000259" key="7">
    <source>
        <dbReference type="Pfam" id="PF00135"/>
    </source>
</evidence>
<feature type="domain" description="Carboxylesterase type B" evidence="7">
    <location>
        <begin position="7"/>
        <end position="526"/>
    </location>
</feature>
<evidence type="ECO:0000256" key="5">
    <source>
        <dbReference type="ARBA" id="ARBA00023180"/>
    </source>
</evidence>
<evidence type="ECO:0000256" key="6">
    <source>
        <dbReference type="RuleBase" id="RU361235"/>
    </source>
</evidence>
<protein>
    <recommendedName>
        <fullName evidence="6">Carboxylic ester hydrolase</fullName>
        <ecNumber evidence="6">3.1.1.-</ecNumber>
    </recommendedName>
</protein>
<evidence type="ECO:0000313" key="9">
    <source>
        <dbReference type="RefSeq" id="XP_015175623.1"/>
    </source>
</evidence>
<evidence type="ECO:0000256" key="2">
    <source>
        <dbReference type="ARBA" id="ARBA00022487"/>
    </source>
</evidence>
<keyword evidence="3 6" id="KW-0378">Hydrolase</keyword>
<dbReference type="InterPro" id="IPR019826">
    <property type="entry name" value="Carboxylesterase_B_AS"/>
</dbReference>
<dbReference type="PROSITE" id="PS00941">
    <property type="entry name" value="CARBOXYLESTERASE_B_2"/>
    <property type="match status" value="1"/>
</dbReference>
<dbReference type="EC" id="3.1.1.-" evidence="6"/>
<keyword evidence="2" id="KW-0719">Serine esterase</keyword>
<dbReference type="RefSeq" id="XP_015175623.1">
    <property type="nucleotide sequence ID" value="XM_015320137.1"/>
</dbReference>
<evidence type="ECO:0000256" key="1">
    <source>
        <dbReference type="ARBA" id="ARBA00005964"/>
    </source>
</evidence>
<gene>
    <name evidence="9" type="primary">LOC107065974</name>
</gene>
<dbReference type="InterPro" id="IPR019819">
    <property type="entry name" value="Carboxylesterase_B_CS"/>
</dbReference>
<keyword evidence="5" id="KW-0325">Glycoprotein</keyword>
<keyword evidence="8" id="KW-1185">Reference proteome</keyword>
<dbReference type="PROSITE" id="PS00122">
    <property type="entry name" value="CARBOXYLESTERASE_B_1"/>
    <property type="match status" value="1"/>
</dbReference>
<organism evidence="8 9">
    <name type="scientific">Polistes dominula</name>
    <name type="common">European paper wasp</name>
    <name type="synonym">Vespa dominula</name>
    <dbReference type="NCBI Taxonomy" id="743375"/>
    <lineage>
        <taxon>Eukaryota</taxon>
        <taxon>Metazoa</taxon>
        <taxon>Ecdysozoa</taxon>
        <taxon>Arthropoda</taxon>
        <taxon>Hexapoda</taxon>
        <taxon>Insecta</taxon>
        <taxon>Pterygota</taxon>
        <taxon>Neoptera</taxon>
        <taxon>Endopterygota</taxon>
        <taxon>Hymenoptera</taxon>
        <taxon>Apocrita</taxon>
        <taxon>Aculeata</taxon>
        <taxon>Vespoidea</taxon>
        <taxon>Vespidae</taxon>
        <taxon>Polistinae</taxon>
        <taxon>Polistini</taxon>
        <taxon>Polistes</taxon>
    </lineage>
</organism>
<accession>A0ABM1I5Y6</accession>
<dbReference type="GeneID" id="107065974"/>
<dbReference type="PANTHER" id="PTHR43142:SF1">
    <property type="entry name" value="CARBOXYLIC ESTER HYDROLASE"/>
    <property type="match status" value="1"/>
</dbReference>
<name>A0ABM1I5Y6_POLDO</name>
<dbReference type="SUPFAM" id="SSF53474">
    <property type="entry name" value="alpha/beta-Hydrolases"/>
    <property type="match status" value="1"/>
</dbReference>
<dbReference type="Proteomes" id="UP000694924">
    <property type="component" value="Unplaced"/>
</dbReference>
<proteinExistence type="inferred from homology"/>
<sequence length="542" mass="62513">MDLKLGPVLTVKQGRIKGVIEENIVDNVKYYIYRGIPYAKPPIGKLKFQDPLPPEEWFGIRDCSKFGNVCAQIDRMTNEMIGSDDCLYLNVYTPRIELYAKLAVMVWIHGGGFYMGSGNDNLYRPDYIVRKDIIVVTINYRFGPLGFLNLEDNVAPGNQGLKDVVMALRWVKDNIAVFGGDPENVTIFGESAGGAIVHYLTMSPMAEGLFHKAIAQSGLATNFWASMLVEPRRYAYQLSSMLGFKSHDPKAILEFLQNIDLEKLVRYQFKILSPMEKMYVFTPFLPGVDYKSNNPFLLQPPTIAMKFGIKVPFLFGFNDNEGSFIFGNNDYSSQFRKKTDKTNFNFNNLLSPPLLNLLKERNLTINEFKSLYFNEKSFNDQPIENFVQFISDYYFLHHIFELANVLPNFNNLPVYFYKFSYDSEEPTFMKTIFDIDMSGATHSDELNYFFYGTIYPLLNLKPHRPGTQNYKIMECVTQLWTDFAKTGNPTPKTTKLVPVLWKPLEINSKTYDYLNINKQLKMESIPKGVQRFEWNPKTKNKL</sequence>
<dbReference type="PANTHER" id="PTHR43142">
    <property type="entry name" value="CARBOXYLIC ESTER HYDROLASE"/>
    <property type="match status" value="1"/>
</dbReference>
<reference evidence="9" key="1">
    <citation type="submission" date="2025-08" db="UniProtKB">
        <authorList>
            <consortium name="RefSeq"/>
        </authorList>
    </citation>
    <scope>IDENTIFICATION</scope>
    <source>
        <tissue evidence="9">Whole body</tissue>
    </source>
</reference>
<comment type="similarity">
    <text evidence="1 6">Belongs to the type-B carboxylesterase/lipase family.</text>
</comment>
<keyword evidence="4" id="KW-1015">Disulfide bond</keyword>